<dbReference type="EMBL" id="QJKJ01000856">
    <property type="protein sequence ID" value="RDY10359.1"/>
    <property type="molecule type" value="Genomic_DNA"/>
</dbReference>
<accession>A0A371I5S0</accession>
<reference evidence="1" key="1">
    <citation type="submission" date="2018-05" db="EMBL/GenBank/DDBJ databases">
        <title>Draft genome of Mucuna pruriens seed.</title>
        <authorList>
            <person name="Nnadi N.E."/>
            <person name="Vos R."/>
            <person name="Hasami M.H."/>
            <person name="Devisetty U.K."/>
            <person name="Aguiy J.C."/>
        </authorList>
    </citation>
    <scope>NUCLEOTIDE SEQUENCE [LARGE SCALE GENOMIC DNA]</scope>
    <source>
        <strain evidence="1">JCA_2017</strain>
    </source>
</reference>
<comment type="caution">
    <text evidence="1">The sequence shown here is derived from an EMBL/GenBank/DDBJ whole genome shotgun (WGS) entry which is preliminary data.</text>
</comment>
<protein>
    <submittedName>
        <fullName evidence="1">Uncharacterized protein</fullName>
    </submittedName>
</protein>
<feature type="non-terminal residue" evidence="1">
    <location>
        <position position="1"/>
    </location>
</feature>
<dbReference type="Proteomes" id="UP000257109">
    <property type="component" value="Unassembled WGS sequence"/>
</dbReference>
<sequence>MDYVMERFGFSDVWRSWIRAHRRGDITSSQQKEGKNMYEGIRKLRPNTKMNVDALVGGSKNGKNIKEAKMIIDFIAPNEYNHHNDKGNHFRKRSLGD</sequence>
<gene>
    <name evidence="1" type="ORF">CR513_05131</name>
</gene>
<dbReference type="AlphaFoldDB" id="A0A371I5S0"/>
<organism evidence="1 2">
    <name type="scientific">Mucuna pruriens</name>
    <name type="common">Velvet bean</name>
    <name type="synonym">Dolichos pruriens</name>
    <dbReference type="NCBI Taxonomy" id="157652"/>
    <lineage>
        <taxon>Eukaryota</taxon>
        <taxon>Viridiplantae</taxon>
        <taxon>Streptophyta</taxon>
        <taxon>Embryophyta</taxon>
        <taxon>Tracheophyta</taxon>
        <taxon>Spermatophyta</taxon>
        <taxon>Magnoliopsida</taxon>
        <taxon>eudicotyledons</taxon>
        <taxon>Gunneridae</taxon>
        <taxon>Pentapetalae</taxon>
        <taxon>rosids</taxon>
        <taxon>fabids</taxon>
        <taxon>Fabales</taxon>
        <taxon>Fabaceae</taxon>
        <taxon>Papilionoideae</taxon>
        <taxon>50 kb inversion clade</taxon>
        <taxon>NPAAA clade</taxon>
        <taxon>indigoferoid/millettioid clade</taxon>
        <taxon>Phaseoleae</taxon>
        <taxon>Mucuna</taxon>
    </lineage>
</organism>
<keyword evidence="2" id="KW-1185">Reference proteome</keyword>
<name>A0A371I5S0_MUCPR</name>
<evidence type="ECO:0000313" key="1">
    <source>
        <dbReference type="EMBL" id="RDY10359.1"/>
    </source>
</evidence>
<evidence type="ECO:0000313" key="2">
    <source>
        <dbReference type="Proteomes" id="UP000257109"/>
    </source>
</evidence>
<proteinExistence type="predicted"/>